<evidence type="ECO:0000256" key="6">
    <source>
        <dbReference type="ARBA" id="ARBA00023136"/>
    </source>
</evidence>
<evidence type="ECO:0000256" key="8">
    <source>
        <dbReference type="SAM" id="Phobius"/>
    </source>
</evidence>
<evidence type="ECO:0000313" key="10">
    <source>
        <dbReference type="EMBL" id="KAF1953442.1"/>
    </source>
</evidence>
<sequence>MVIPTRRNPPRSQKRPTLFKPRSSLYPPRWTFVSQQAFAAITCYLLLGLLGARKPSPNASALFSPDLIPIFTRLNQVTAQEVKLRALTIGGFAVTFYCIIQGLQSIAAATAVGLGLSLVEQWRPAFGSIADAYTLGNVWGKFWHQLLREPLTGPSTFLIHNILHLPPKSPLSRALTLTLSFALSGALHTIAGISSGMPLHDLGVFRFFCTQAFGVLFEHAIISVYHRLVTRGEKKDRQARQLPSLALRALGFLWVGAFMTWSGPAWIYPQAVKQSPKGAASFLPFSILQMLRKELK</sequence>
<evidence type="ECO:0000256" key="1">
    <source>
        <dbReference type="ARBA" id="ARBA00004141"/>
    </source>
</evidence>
<gene>
    <name evidence="10" type="ORF">CC80DRAFT_494723</name>
</gene>
<evidence type="ECO:0000256" key="2">
    <source>
        <dbReference type="ARBA" id="ARBA00007282"/>
    </source>
</evidence>
<organism evidence="10 11">
    <name type="scientific">Byssothecium circinans</name>
    <dbReference type="NCBI Taxonomy" id="147558"/>
    <lineage>
        <taxon>Eukaryota</taxon>
        <taxon>Fungi</taxon>
        <taxon>Dikarya</taxon>
        <taxon>Ascomycota</taxon>
        <taxon>Pezizomycotina</taxon>
        <taxon>Dothideomycetes</taxon>
        <taxon>Pleosporomycetidae</taxon>
        <taxon>Pleosporales</taxon>
        <taxon>Massarineae</taxon>
        <taxon>Massarinaceae</taxon>
        <taxon>Byssothecium</taxon>
    </lineage>
</organism>
<dbReference type="OrthoDB" id="1077582at2759"/>
<evidence type="ECO:0000259" key="9">
    <source>
        <dbReference type="Pfam" id="PF13813"/>
    </source>
</evidence>
<dbReference type="Pfam" id="PF13813">
    <property type="entry name" value="MBOAT_2"/>
    <property type="match status" value="1"/>
</dbReference>
<accession>A0A6A5TP29</accession>
<dbReference type="AlphaFoldDB" id="A0A6A5TP29"/>
<feature type="transmembrane region" description="Helical" evidence="8">
    <location>
        <begin position="174"/>
        <end position="193"/>
    </location>
</feature>
<dbReference type="EMBL" id="ML977004">
    <property type="protein sequence ID" value="KAF1953442.1"/>
    <property type="molecule type" value="Genomic_DNA"/>
</dbReference>
<dbReference type="GO" id="GO:0016020">
    <property type="term" value="C:membrane"/>
    <property type="evidence" value="ECO:0007669"/>
    <property type="project" value="UniProtKB-SubCell"/>
</dbReference>
<keyword evidence="11" id="KW-1185">Reference proteome</keyword>
<feature type="region of interest" description="Disordered" evidence="7">
    <location>
        <begin position="1"/>
        <end position="20"/>
    </location>
</feature>
<evidence type="ECO:0000313" key="11">
    <source>
        <dbReference type="Proteomes" id="UP000800035"/>
    </source>
</evidence>
<dbReference type="InterPro" id="IPR032805">
    <property type="entry name" value="Wax_synthase_dom"/>
</dbReference>
<feature type="transmembrane region" description="Helical" evidence="8">
    <location>
        <begin position="245"/>
        <end position="267"/>
    </location>
</feature>
<keyword evidence="4 8" id="KW-0812">Transmembrane</keyword>
<keyword evidence="5 8" id="KW-1133">Transmembrane helix</keyword>
<reference evidence="10" key="1">
    <citation type="journal article" date="2020" name="Stud. Mycol.">
        <title>101 Dothideomycetes genomes: a test case for predicting lifestyles and emergence of pathogens.</title>
        <authorList>
            <person name="Haridas S."/>
            <person name="Albert R."/>
            <person name="Binder M."/>
            <person name="Bloem J."/>
            <person name="Labutti K."/>
            <person name="Salamov A."/>
            <person name="Andreopoulos B."/>
            <person name="Baker S."/>
            <person name="Barry K."/>
            <person name="Bills G."/>
            <person name="Bluhm B."/>
            <person name="Cannon C."/>
            <person name="Castanera R."/>
            <person name="Culley D."/>
            <person name="Daum C."/>
            <person name="Ezra D."/>
            <person name="Gonzalez J."/>
            <person name="Henrissat B."/>
            <person name="Kuo A."/>
            <person name="Liang C."/>
            <person name="Lipzen A."/>
            <person name="Lutzoni F."/>
            <person name="Magnuson J."/>
            <person name="Mondo S."/>
            <person name="Nolan M."/>
            <person name="Ohm R."/>
            <person name="Pangilinan J."/>
            <person name="Park H.-J."/>
            <person name="Ramirez L."/>
            <person name="Alfaro M."/>
            <person name="Sun H."/>
            <person name="Tritt A."/>
            <person name="Yoshinaga Y."/>
            <person name="Zwiers L.-H."/>
            <person name="Turgeon B."/>
            <person name="Goodwin S."/>
            <person name="Spatafora J."/>
            <person name="Crous P."/>
            <person name="Grigoriev I."/>
        </authorList>
    </citation>
    <scope>NUCLEOTIDE SEQUENCE</scope>
    <source>
        <strain evidence="10">CBS 675.92</strain>
    </source>
</reference>
<protein>
    <recommendedName>
        <fullName evidence="9">Wax synthase domain-containing protein</fullName>
    </recommendedName>
</protein>
<evidence type="ECO:0000256" key="7">
    <source>
        <dbReference type="SAM" id="MobiDB-lite"/>
    </source>
</evidence>
<evidence type="ECO:0000256" key="3">
    <source>
        <dbReference type="ARBA" id="ARBA00022679"/>
    </source>
</evidence>
<dbReference type="PANTHER" id="PTHR31595">
    <property type="entry name" value="LONG-CHAIN-ALCOHOL O-FATTY-ACYLTRANSFERASE 3-RELATED"/>
    <property type="match status" value="1"/>
</dbReference>
<name>A0A6A5TP29_9PLEO</name>
<feature type="domain" description="Wax synthase" evidence="9">
    <location>
        <begin position="122"/>
        <end position="209"/>
    </location>
</feature>
<evidence type="ECO:0000256" key="4">
    <source>
        <dbReference type="ARBA" id="ARBA00022692"/>
    </source>
</evidence>
<comment type="similarity">
    <text evidence="2">Belongs to the wax synthase family.</text>
</comment>
<dbReference type="GO" id="GO:0008374">
    <property type="term" value="F:O-acyltransferase activity"/>
    <property type="evidence" value="ECO:0007669"/>
    <property type="project" value="InterPro"/>
</dbReference>
<keyword evidence="6 8" id="KW-0472">Membrane</keyword>
<dbReference type="InterPro" id="IPR044851">
    <property type="entry name" value="Wax_synthase"/>
</dbReference>
<keyword evidence="3" id="KW-0808">Transferase</keyword>
<comment type="subcellular location">
    <subcellularLocation>
        <location evidence="1">Membrane</location>
        <topology evidence="1">Multi-pass membrane protein</topology>
    </subcellularLocation>
</comment>
<dbReference type="GO" id="GO:0006629">
    <property type="term" value="P:lipid metabolic process"/>
    <property type="evidence" value="ECO:0007669"/>
    <property type="project" value="InterPro"/>
</dbReference>
<feature type="transmembrane region" description="Helical" evidence="8">
    <location>
        <begin position="205"/>
        <end position="225"/>
    </location>
</feature>
<evidence type="ECO:0000256" key="5">
    <source>
        <dbReference type="ARBA" id="ARBA00022989"/>
    </source>
</evidence>
<dbReference type="Proteomes" id="UP000800035">
    <property type="component" value="Unassembled WGS sequence"/>
</dbReference>
<proteinExistence type="inferred from homology"/>
<dbReference type="PANTHER" id="PTHR31595:SF60">
    <property type="entry name" value="BIOSYNTHESIS PROTEIN (TRI7), PUTATIVE (AFU_ORTHOLOGUE AFUA_8G05970)-RELATED"/>
    <property type="match status" value="1"/>
</dbReference>